<dbReference type="InterPro" id="IPR027843">
    <property type="entry name" value="DUF4440"/>
</dbReference>
<keyword evidence="4" id="KW-1185">Reference proteome</keyword>
<dbReference type="Gene3D" id="3.10.450.50">
    <property type="match status" value="1"/>
</dbReference>
<protein>
    <submittedName>
        <fullName evidence="3">Nuclear transport factor 2 family protein</fullName>
    </submittedName>
</protein>
<dbReference type="SUPFAM" id="SSF54427">
    <property type="entry name" value="NTF2-like"/>
    <property type="match status" value="1"/>
</dbReference>
<organism evidence="3 4">
    <name type="scientific">Algoriphagus sediminis</name>
    <dbReference type="NCBI Taxonomy" id="3057113"/>
    <lineage>
        <taxon>Bacteria</taxon>
        <taxon>Pseudomonadati</taxon>
        <taxon>Bacteroidota</taxon>
        <taxon>Cytophagia</taxon>
        <taxon>Cytophagales</taxon>
        <taxon>Cyclobacteriaceae</taxon>
        <taxon>Algoriphagus</taxon>
    </lineage>
</organism>
<dbReference type="InterPro" id="IPR032710">
    <property type="entry name" value="NTF2-like_dom_sf"/>
</dbReference>
<sequence>MKHSLLLFFFLLSSFAFGQISDKEKSESSDIIHLISQYSKARESMDTVLLDKILTEDIDQLVSSGNWRSGKEESVQGMLRSSTSNPGERKLTVEKIRFLSKDVALVDAKYEIINEEIVVRKMWSAFLVQKLEKEWKIAAIRNMLPSQ</sequence>
<feature type="domain" description="DUF4440" evidence="2">
    <location>
        <begin position="31"/>
        <end position="137"/>
    </location>
</feature>
<feature type="chain" id="PRO_5045410062" evidence="1">
    <location>
        <begin position="19"/>
        <end position="147"/>
    </location>
</feature>
<name>A0ABT7YGA4_9BACT</name>
<evidence type="ECO:0000313" key="3">
    <source>
        <dbReference type="EMBL" id="MDN3205549.1"/>
    </source>
</evidence>
<dbReference type="EMBL" id="JAUEPH010000007">
    <property type="protein sequence ID" value="MDN3205549.1"/>
    <property type="molecule type" value="Genomic_DNA"/>
</dbReference>
<dbReference type="Proteomes" id="UP001171916">
    <property type="component" value="Unassembled WGS sequence"/>
</dbReference>
<feature type="signal peptide" evidence="1">
    <location>
        <begin position="1"/>
        <end position="18"/>
    </location>
</feature>
<reference evidence="3" key="1">
    <citation type="submission" date="2023-06" db="EMBL/GenBank/DDBJ databases">
        <title>Robiginitalea aurantiacus sp. nov. and Algoriphagus sediminis sp. nov., isolated from coastal sediment.</title>
        <authorList>
            <person name="Zhou Z.Y."/>
            <person name="An J."/>
            <person name="Jia Y.W."/>
            <person name="Du Z.J."/>
        </authorList>
    </citation>
    <scope>NUCLEOTIDE SEQUENCE</scope>
    <source>
        <strain evidence="3">C2-7</strain>
    </source>
</reference>
<evidence type="ECO:0000256" key="1">
    <source>
        <dbReference type="SAM" id="SignalP"/>
    </source>
</evidence>
<proteinExistence type="predicted"/>
<comment type="caution">
    <text evidence="3">The sequence shown here is derived from an EMBL/GenBank/DDBJ whole genome shotgun (WGS) entry which is preliminary data.</text>
</comment>
<evidence type="ECO:0000259" key="2">
    <source>
        <dbReference type="Pfam" id="PF14534"/>
    </source>
</evidence>
<evidence type="ECO:0000313" key="4">
    <source>
        <dbReference type="Proteomes" id="UP001171916"/>
    </source>
</evidence>
<gene>
    <name evidence="3" type="ORF">QVH07_15415</name>
</gene>
<accession>A0ABT7YGA4</accession>
<keyword evidence="1" id="KW-0732">Signal</keyword>
<dbReference type="Pfam" id="PF14534">
    <property type="entry name" value="DUF4440"/>
    <property type="match status" value="1"/>
</dbReference>
<dbReference type="RefSeq" id="WP_290002137.1">
    <property type="nucleotide sequence ID" value="NZ_JAUEPH010000007.1"/>
</dbReference>